<dbReference type="Gene3D" id="1.10.10.10">
    <property type="entry name" value="Winged helix-like DNA-binding domain superfamily/Winged helix DNA-binding domain"/>
    <property type="match status" value="1"/>
</dbReference>
<dbReference type="Pfam" id="PF00126">
    <property type="entry name" value="HTH_1"/>
    <property type="match status" value="1"/>
</dbReference>
<reference evidence="6 7" key="1">
    <citation type="submission" date="2018-01" db="EMBL/GenBank/DDBJ databases">
        <title>The draft genome of an aniline degradation strain ANB-1.</title>
        <authorList>
            <person name="Zhang L."/>
            <person name="Jiang J."/>
        </authorList>
    </citation>
    <scope>NUCLEOTIDE SEQUENCE [LARGE SCALE GENOMIC DNA]</scope>
    <source>
        <strain evidence="6 7">ANB-1</strain>
    </source>
</reference>
<dbReference type="PANTHER" id="PTHR30419">
    <property type="entry name" value="HTH-TYPE TRANSCRIPTIONAL REGULATOR YBHD"/>
    <property type="match status" value="1"/>
</dbReference>
<dbReference type="GO" id="GO:0003677">
    <property type="term" value="F:DNA binding"/>
    <property type="evidence" value="ECO:0007669"/>
    <property type="project" value="UniProtKB-KW"/>
</dbReference>
<keyword evidence="3" id="KW-0238">DNA-binding</keyword>
<accession>A0A2N8KKE5</accession>
<dbReference type="InterPro" id="IPR036390">
    <property type="entry name" value="WH_DNA-bd_sf"/>
</dbReference>
<evidence type="ECO:0000256" key="2">
    <source>
        <dbReference type="ARBA" id="ARBA00023015"/>
    </source>
</evidence>
<feature type="domain" description="HTH lysR-type" evidence="5">
    <location>
        <begin position="8"/>
        <end position="64"/>
    </location>
</feature>
<name>A0A2N8KKE5_9BURK</name>
<dbReference type="GO" id="GO:0003700">
    <property type="term" value="F:DNA-binding transcription factor activity"/>
    <property type="evidence" value="ECO:0007669"/>
    <property type="project" value="InterPro"/>
</dbReference>
<dbReference type="PANTHER" id="PTHR30419:SF8">
    <property type="entry name" value="NITROGEN ASSIMILATION TRANSCRIPTIONAL ACTIVATOR-RELATED"/>
    <property type="match status" value="1"/>
</dbReference>
<dbReference type="InterPro" id="IPR005119">
    <property type="entry name" value="LysR_subst-bd"/>
</dbReference>
<dbReference type="Proteomes" id="UP000235994">
    <property type="component" value="Unassembled WGS sequence"/>
</dbReference>
<dbReference type="RefSeq" id="WP_102772004.1">
    <property type="nucleotide sequence ID" value="NZ_POQS01000002.1"/>
</dbReference>
<comment type="similarity">
    <text evidence="1">Belongs to the LysR transcriptional regulatory family.</text>
</comment>
<evidence type="ECO:0000259" key="5">
    <source>
        <dbReference type="PROSITE" id="PS50931"/>
    </source>
</evidence>
<dbReference type="InterPro" id="IPR036388">
    <property type="entry name" value="WH-like_DNA-bd_sf"/>
</dbReference>
<evidence type="ECO:0000256" key="1">
    <source>
        <dbReference type="ARBA" id="ARBA00009437"/>
    </source>
</evidence>
<proteinExistence type="inferred from homology"/>
<gene>
    <name evidence="6" type="ORF">C1I89_06610</name>
</gene>
<dbReference type="PROSITE" id="PS50931">
    <property type="entry name" value="HTH_LYSR"/>
    <property type="match status" value="1"/>
</dbReference>
<organism evidence="6 7">
    <name type="scientific">Achromobacter pulmonis</name>
    <dbReference type="NCBI Taxonomy" id="1389932"/>
    <lineage>
        <taxon>Bacteria</taxon>
        <taxon>Pseudomonadati</taxon>
        <taxon>Pseudomonadota</taxon>
        <taxon>Betaproteobacteria</taxon>
        <taxon>Burkholderiales</taxon>
        <taxon>Alcaligenaceae</taxon>
        <taxon>Achromobacter</taxon>
    </lineage>
</organism>
<keyword evidence="2" id="KW-0805">Transcription regulation</keyword>
<dbReference type="InterPro" id="IPR000847">
    <property type="entry name" value="LysR_HTH_N"/>
</dbReference>
<dbReference type="SUPFAM" id="SSF53850">
    <property type="entry name" value="Periplasmic binding protein-like II"/>
    <property type="match status" value="1"/>
</dbReference>
<dbReference type="PRINTS" id="PR00039">
    <property type="entry name" value="HTHLYSR"/>
</dbReference>
<dbReference type="EMBL" id="POQS01000002">
    <property type="protein sequence ID" value="PND33921.1"/>
    <property type="molecule type" value="Genomic_DNA"/>
</dbReference>
<evidence type="ECO:0000256" key="4">
    <source>
        <dbReference type="ARBA" id="ARBA00023163"/>
    </source>
</evidence>
<dbReference type="GO" id="GO:0005829">
    <property type="term" value="C:cytosol"/>
    <property type="evidence" value="ECO:0007669"/>
    <property type="project" value="TreeGrafter"/>
</dbReference>
<dbReference type="Gene3D" id="3.40.190.290">
    <property type="match status" value="1"/>
</dbReference>
<dbReference type="Pfam" id="PF03466">
    <property type="entry name" value="LysR_substrate"/>
    <property type="match status" value="1"/>
</dbReference>
<protein>
    <submittedName>
        <fullName evidence="6">LysR family transcriptional regulator</fullName>
    </submittedName>
</protein>
<dbReference type="SUPFAM" id="SSF46785">
    <property type="entry name" value="Winged helix' DNA-binding domain"/>
    <property type="match status" value="1"/>
</dbReference>
<dbReference type="InterPro" id="IPR050950">
    <property type="entry name" value="HTH-type_LysR_regulators"/>
</dbReference>
<evidence type="ECO:0000313" key="6">
    <source>
        <dbReference type="EMBL" id="PND33921.1"/>
    </source>
</evidence>
<keyword evidence="4" id="KW-0804">Transcription</keyword>
<dbReference type="AlphaFoldDB" id="A0A2N8KKE5"/>
<comment type="caution">
    <text evidence="6">The sequence shown here is derived from an EMBL/GenBank/DDBJ whole genome shotgun (WGS) entry which is preliminary data.</text>
</comment>
<sequence>MSDPVESVSLRQLRALVAIGETASFTAAGERLGLSQPSVSHLIRRLEAEVGQPLVVRGREVSLTRDGQAMADVARRAILAIDSAIQESREHSELKLGKVMVAVGHVTAATLLPHVLMEFHQRHPQLDLIVVDCMVQQIRTRLLSHEADVGLGAVMPDDDSRIMVEPLLDRGVALFVRADHPLARFEEVDAKVLAELPCIQLNPEAPPWLSISRRLIAADIYPRVEQRVVLLSTAIGLIQAGMGVAMLPQIAHGQMPAGIKSIALRNPSLEWPISIARQANYPLSPAAQAFVAVVRSVSQRLRREAAMP</sequence>
<evidence type="ECO:0000313" key="7">
    <source>
        <dbReference type="Proteomes" id="UP000235994"/>
    </source>
</evidence>
<keyword evidence="7" id="KW-1185">Reference proteome</keyword>
<evidence type="ECO:0000256" key="3">
    <source>
        <dbReference type="ARBA" id="ARBA00023125"/>
    </source>
</evidence>